<dbReference type="Proteomes" id="UP000271889">
    <property type="component" value="Unassembled WGS sequence"/>
</dbReference>
<dbReference type="GO" id="GO:0006508">
    <property type="term" value="P:proteolysis"/>
    <property type="evidence" value="ECO:0007669"/>
    <property type="project" value="InterPro"/>
</dbReference>
<dbReference type="SUPFAM" id="SSF55486">
    <property type="entry name" value="Metalloproteases ('zincins'), catalytic domain"/>
    <property type="match status" value="1"/>
</dbReference>
<gene>
    <name evidence="2" type="ORF">CGOC_LOCUS7801</name>
</gene>
<dbReference type="EMBL" id="UYRV01027611">
    <property type="protein sequence ID" value="VDK81216.1"/>
    <property type="molecule type" value="Genomic_DNA"/>
</dbReference>
<protein>
    <recommendedName>
        <fullName evidence="1">Peptidase M13 N-terminal domain-containing protein</fullName>
    </recommendedName>
</protein>
<name>A0A3P6T0H2_CYLGO</name>
<dbReference type="InterPro" id="IPR042089">
    <property type="entry name" value="Peptidase_M13_dom_2"/>
</dbReference>
<evidence type="ECO:0000313" key="3">
    <source>
        <dbReference type="Proteomes" id="UP000271889"/>
    </source>
</evidence>
<feature type="domain" description="Peptidase M13 N-terminal" evidence="1">
    <location>
        <begin position="3"/>
        <end position="134"/>
    </location>
</feature>
<dbReference type="InterPro" id="IPR008753">
    <property type="entry name" value="Peptidase_M13_N"/>
</dbReference>
<proteinExistence type="predicted"/>
<organism evidence="2 3">
    <name type="scientific">Cylicostephanus goldi</name>
    <name type="common">Nematode worm</name>
    <dbReference type="NCBI Taxonomy" id="71465"/>
    <lineage>
        <taxon>Eukaryota</taxon>
        <taxon>Metazoa</taxon>
        <taxon>Ecdysozoa</taxon>
        <taxon>Nematoda</taxon>
        <taxon>Chromadorea</taxon>
        <taxon>Rhabditida</taxon>
        <taxon>Rhabditina</taxon>
        <taxon>Rhabditomorpha</taxon>
        <taxon>Strongyloidea</taxon>
        <taxon>Strongylidae</taxon>
        <taxon>Cylicostephanus</taxon>
    </lineage>
</organism>
<dbReference type="Gene3D" id="1.10.1380.10">
    <property type="entry name" value="Neutral endopeptidase , domain2"/>
    <property type="match status" value="1"/>
</dbReference>
<dbReference type="AlphaFoldDB" id="A0A3P6T0H2"/>
<keyword evidence="3" id="KW-1185">Reference proteome</keyword>
<evidence type="ECO:0000313" key="2">
    <source>
        <dbReference type="EMBL" id="VDK81216.1"/>
    </source>
</evidence>
<dbReference type="OrthoDB" id="5845958at2759"/>
<sequence length="137" mass="16341">MFVLQFDQGGLSLSQRIYLLKHVYGAKINVFKKFLVNKVRLFQKDGKLPRNRTKTEKDIDEIINFEAKLAAIQTTPEARKDHEKFYNLRRISKMRDYMPLIDWDRFFYKVAPVAAHNYFRSNPQVLIREIAYLHSSE</sequence>
<evidence type="ECO:0000259" key="1">
    <source>
        <dbReference type="Pfam" id="PF05649"/>
    </source>
</evidence>
<accession>A0A3P6T0H2</accession>
<reference evidence="2 3" key="1">
    <citation type="submission" date="2018-11" db="EMBL/GenBank/DDBJ databases">
        <authorList>
            <consortium name="Pathogen Informatics"/>
        </authorList>
    </citation>
    <scope>NUCLEOTIDE SEQUENCE [LARGE SCALE GENOMIC DNA]</scope>
</reference>
<dbReference type="Pfam" id="PF05649">
    <property type="entry name" value="Peptidase_M13_N"/>
    <property type="match status" value="1"/>
</dbReference>